<dbReference type="AlphaFoldDB" id="A0A1I6EE57"/>
<dbReference type="OrthoDB" id="3681208at2"/>
<dbReference type="RefSeq" id="WP_093594487.1">
    <property type="nucleotide sequence ID" value="NZ_FOYL01000004.1"/>
</dbReference>
<dbReference type="STRING" id="84724.SAMN04488564_104279"/>
<protein>
    <submittedName>
        <fullName evidence="1">Uncharacterized protein</fullName>
    </submittedName>
</protein>
<sequence>MGEIEWIRPPRLAEVVAAYQGFAFGAGVRTGLVGQLAACSAEDPAAALAQWAAEPAVQPDLVSRQSARDLVKNSYRGTIRSQGPGALIWALPAAAQRLDADRIRELVALTHGPDSAAADAVIMLASHLFTSSKLDPPDADPFTAAGALAQAVRGEGRGVAQAIAGALEGGPEHDVRLVAEELYRRSW</sequence>
<accession>A0A1I6EE57</accession>
<proteinExistence type="predicted"/>
<name>A0A1I6EE57_9PSEU</name>
<gene>
    <name evidence="1" type="ORF">SAMN04488564_104279</name>
</gene>
<evidence type="ECO:0000313" key="2">
    <source>
        <dbReference type="Proteomes" id="UP000198583"/>
    </source>
</evidence>
<dbReference type="EMBL" id="FOYL01000004">
    <property type="protein sequence ID" value="SFR15985.1"/>
    <property type="molecule type" value="Genomic_DNA"/>
</dbReference>
<dbReference type="Proteomes" id="UP000198583">
    <property type="component" value="Unassembled WGS sequence"/>
</dbReference>
<evidence type="ECO:0000313" key="1">
    <source>
        <dbReference type="EMBL" id="SFR15985.1"/>
    </source>
</evidence>
<keyword evidence="2" id="KW-1185">Reference proteome</keyword>
<organism evidence="1 2">
    <name type="scientific">Lentzea waywayandensis</name>
    <dbReference type="NCBI Taxonomy" id="84724"/>
    <lineage>
        <taxon>Bacteria</taxon>
        <taxon>Bacillati</taxon>
        <taxon>Actinomycetota</taxon>
        <taxon>Actinomycetes</taxon>
        <taxon>Pseudonocardiales</taxon>
        <taxon>Pseudonocardiaceae</taxon>
        <taxon>Lentzea</taxon>
    </lineage>
</organism>
<reference evidence="2" key="1">
    <citation type="submission" date="2016-10" db="EMBL/GenBank/DDBJ databases">
        <authorList>
            <person name="Varghese N."/>
            <person name="Submissions S."/>
        </authorList>
    </citation>
    <scope>NUCLEOTIDE SEQUENCE [LARGE SCALE GENOMIC DNA]</scope>
    <source>
        <strain evidence="2">DSM 44232</strain>
    </source>
</reference>